<sequence length="196" mass="22261">MGTSRQLFKRSEFYSLQNIEKLLMHALDAHLHCRLFDELILTVKTQSSSSANVVNDWLSLSLSCICKLHHADDMSSAVEAVEKVPLKLLPTINGFGFKIGVPVEGIFFKSLDKLFYQQIPSCTSSFTCFNEMSNVLFWVGLSIKLLELGWLVSIQHYEIVDPLPICLGIQRESLSRTTILIFNEVCNHLLQLLNRQ</sequence>
<evidence type="ECO:0000313" key="2">
    <source>
        <dbReference type="EMBL" id="TYK05354.1"/>
    </source>
</evidence>
<dbReference type="EMBL" id="SSTE01016227">
    <property type="protein sequence ID" value="KAA0041833.1"/>
    <property type="molecule type" value="Genomic_DNA"/>
</dbReference>
<evidence type="ECO:0000313" key="1">
    <source>
        <dbReference type="EMBL" id="KAA0041833.1"/>
    </source>
</evidence>
<organism evidence="1 3">
    <name type="scientific">Cucumis melo var. makuwa</name>
    <name type="common">Oriental melon</name>
    <dbReference type="NCBI Taxonomy" id="1194695"/>
    <lineage>
        <taxon>Eukaryota</taxon>
        <taxon>Viridiplantae</taxon>
        <taxon>Streptophyta</taxon>
        <taxon>Embryophyta</taxon>
        <taxon>Tracheophyta</taxon>
        <taxon>Spermatophyta</taxon>
        <taxon>Magnoliopsida</taxon>
        <taxon>eudicotyledons</taxon>
        <taxon>Gunneridae</taxon>
        <taxon>Pentapetalae</taxon>
        <taxon>rosids</taxon>
        <taxon>fabids</taxon>
        <taxon>Cucurbitales</taxon>
        <taxon>Cucurbitaceae</taxon>
        <taxon>Benincaseae</taxon>
        <taxon>Cucumis</taxon>
    </lineage>
</organism>
<reference evidence="3 4" key="1">
    <citation type="submission" date="2019-08" db="EMBL/GenBank/DDBJ databases">
        <title>Draft genome sequences of two oriental melons (Cucumis melo L. var makuwa).</title>
        <authorList>
            <person name="Kwon S.-Y."/>
        </authorList>
    </citation>
    <scope>NUCLEOTIDE SEQUENCE [LARGE SCALE GENOMIC DNA]</scope>
    <source>
        <strain evidence="4">cv. Chang Bougi</strain>
        <strain evidence="3">cv. SW 3</strain>
        <tissue evidence="1">Leaf</tissue>
    </source>
</reference>
<accession>A0A5A7TF65</accession>
<evidence type="ECO:0000313" key="3">
    <source>
        <dbReference type="Proteomes" id="UP000321393"/>
    </source>
</evidence>
<evidence type="ECO:0000313" key="4">
    <source>
        <dbReference type="Proteomes" id="UP000321947"/>
    </source>
</evidence>
<dbReference type="Proteomes" id="UP000321947">
    <property type="component" value="Unassembled WGS sequence"/>
</dbReference>
<dbReference type="AlphaFoldDB" id="A0A5A7TF65"/>
<comment type="caution">
    <text evidence="1">The sequence shown here is derived from an EMBL/GenBank/DDBJ whole genome shotgun (WGS) entry which is preliminary data.</text>
</comment>
<proteinExistence type="predicted"/>
<protein>
    <submittedName>
        <fullName evidence="1">Uncharacterized protein</fullName>
    </submittedName>
</protein>
<name>A0A5A7TF65_CUCMM</name>
<gene>
    <name evidence="2" type="ORF">E5676_scaffold83G00230</name>
    <name evidence="1" type="ORF">E6C27_scaffold67G002120</name>
</gene>
<dbReference type="EMBL" id="SSTD01013865">
    <property type="protein sequence ID" value="TYK05354.1"/>
    <property type="molecule type" value="Genomic_DNA"/>
</dbReference>
<dbReference type="Proteomes" id="UP000321393">
    <property type="component" value="Unassembled WGS sequence"/>
</dbReference>